<reference evidence="2 5" key="2">
    <citation type="submission" date="2019-07" db="EMBL/GenBank/DDBJ databases">
        <title>Whole genome shotgun sequence of Halomonas cupida NBRC 102219.</title>
        <authorList>
            <person name="Hosoyama A."/>
            <person name="Uohara A."/>
            <person name="Ohji S."/>
            <person name="Ichikawa N."/>
        </authorList>
    </citation>
    <scope>NUCLEOTIDE SEQUENCE [LARGE SCALE GENOMIC DNA]</scope>
    <source>
        <strain evidence="2 5">NBRC 102219</strain>
    </source>
</reference>
<dbReference type="AlphaFoldDB" id="A0A1M6ZQE0"/>
<accession>A0A1M6ZQE0</accession>
<evidence type="ECO:0000256" key="1">
    <source>
        <dbReference type="SAM" id="Phobius"/>
    </source>
</evidence>
<reference evidence="3 4" key="1">
    <citation type="submission" date="2016-11" db="EMBL/GenBank/DDBJ databases">
        <authorList>
            <person name="Jaros S."/>
            <person name="Januszkiewicz K."/>
            <person name="Wedrychowicz H."/>
        </authorList>
    </citation>
    <scope>NUCLEOTIDE SEQUENCE [LARGE SCALE GENOMIC DNA]</scope>
    <source>
        <strain evidence="3 4">DSM 4740</strain>
    </source>
</reference>
<evidence type="ECO:0000313" key="3">
    <source>
        <dbReference type="EMBL" id="SHL32543.1"/>
    </source>
</evidence>
<dbReference type="Proteomes" id="UP000184123">
    <property type="component" value="Unassembled WGS sequence"/>
</dbReference>
<organism evidence="3 4">
    <name type="scientific">Halomonas cupida</name>
    <dbReference type="NCBI Taxonomy" id="44933"/>
    <lineage>
        <taxon>Bacteria</taxon>
        <taxon>Pseudomonadati</taxon>
        <taxon>Pseudomonadota</taxon>
        <taxon>Gammaproteobacteria</taxon>
        <taxon>Oceanospirillales</taxon>
        <taxon>Halomonadaceae</taxon>
        <taxon>Halomonas</taxon>
    </lineage>
</organism>
<keyword evidence="1" id="KW-0812">Transmembrane</keyword>
<proteinExistence type="predicted"/>
<evidence type="ECO:0000313" key="4">
    <source>
        <dbReference type="Proteomes" id="UP000184123"/>
    </source>
</evidence>
<dbReference type="EMBL" id="FRCA01000001">
    <property type="protein sequence ID" value="SHL32543.1"/>
    <property type="molecule type" value="Genomic_DNA"/>
</dbReference>
<evidence type="ECO:0000313" key="2">
    <source>
        <dbReference type="EMBL" id="GEN22687.1"/>
    </source>
</evidence>
<feature type="transmembrane region" description="Helical" evidence="1">
    <location>
        <begin position="77"/>
        <end position="101"/>
    </location>
</feature>
<sequence length="132" mass="14806">MTHSPCAVGVRSSVRRGETMKGADYLVESESISWLTTWQESYEKQYDRNILRLLIKMVVMVGMLVALHWAGASGYGVVSVLAIATFLCCYSSVNMFFDDFFCNGLFREETDHVSSFSLAMVLAAVTPAVLWW</sequence>
<gene>
    <name evidence="2" type="ORF">HCU01_06360</name>
    <name evidence="3" type="ORF">SAMN05660971_00203</name>
</gene>
<keyword evidence="1" id="KW-1133">Transmembrane helix</keyword>
<dbReference type="EMBL" id="BJXU01000019">
    <property type="protein sequence ID" value="GEN22687.1"/>
    <property type="molecule type" value="Genomic_DNA"/>
</dbReference>
<evidence type="ECO:0000313" key="5">
    <source>
        <dbReference type="Proteomes" id="UP000321726"/>
    </source>
</evidence>
<dbReference type="Proteomes" id="UP000321726">
    <property type="component" value="Unassembled WGS sequence"/>
</dbReference>
<keyword evidence="5" id="KW-1185">Reference proteome</keyword>
<dbReference type="STRING" id="44933.SAMN05660971_00203"/>
<keyword evidence="1" id="KW-0472">Membrane</keyword>
<feature type="transmembrane region" description="Helical" evidence="1">
    <location>
        <begin position="53"/>
        <end position="71"/>
    </location>
</feature>
<name>A0A1M6ZQE0_9GAMM</name>
<protein>
    <submittedName>
        <fullName evidence="3">Uncharacterized protein</fullName>
    </submittedName>
</protein>